<dbReference type="EC" id="3.4.19.13" evidence="2"/>
<protein>
    <submittedName>
        <fullName evidence="2">Gamma-glutamyltranspeptidase @ Glutathione hydrolase</fullName>
        <ecNumber evidence="2">2.3.2.2</ecNumber>
        <ecNumber evidence="2">3.4.19.13</ecNumber>
    </submittedName>
</protein>
<dbReference type="EC" id="2.3.2.2" evidence="2"/>
<dbReference type="InterPro" id="IPR029055">
    <property type="entry name" value="Ntn_hydrolases_N"/>
</dbReference>
<dbReference type="GO" id="GO:0103068">
    <property type="term" value="F:leukotriene C4 gamma-glutamyl transferase activity"/>
    <property type="evidence" value="ECO:0007669"/>
    <property type="project" value="UniProtKB-EC"/>
</dbReference>
<dbReference type="AlphaFoldDB" id="A0A3B0YM57"/>
<gene>
    <name evidence="2" type="ORF">MNBD_GAMMA12-1385</name>
</gene>
<dbReference type="GO" id="GO:0006751">
    <property type="term" value="P:glutathione catabolic process"/>
    <property type="evidence" value="ECO:0007669"/>
    <property type="project" value="InterPro"/>
</dbReference>
<dbReference type="Gene3D" id="1.10.246.130">
    <property type="match status" value="1"/>
</dbReference>
<dbReference type="SUPFAM" id="SSF56235">
    <property type="entry name" value="N-terminal nucleophile aminohydrolases (Ntn hydrolases)"/>
    <property type="match status" value="1"/>
</dbReference>
<dbReference type="InterPro" id="IPR043137">
    <property type="entry name" value="GGT_ssub_C"/>
</dbReference>
<dbReference type="PANTHER" id="PTHR43199">
    <property type="entry name" value="GLUTATHIONE HYDROLASE"/>
    <property type="match status" value="1"/>
</dbReference>
<keyword evidence="1 2" id="KW-0012">Acyltransferase</keyword>
<name>A0A3B0YM57_9ZZZZ</name>
<proteinExistence type="predicted"/>
<organism evidence="2">
    <name type="scientific">hydrothermal vent metagenome</name>
    <dbReference type="NCBI Taxonomy" id="652676"/>
    <lineage>
        <taxon>unclassified sequences</taxon>
        <taxon>metagenomes</taxon>
        <taxon>ecological metagenomes</taxon>
    </lineage>
</organism>
<evidence type="ECO:0000313" key="2">
    <source>
        <dbReference type="EMBL" id="VAW76637.1"/>
    </source>
</evidence>
<dbReference type="PRINTS" id="PR01210">
    <property type="entry name" value="GGTRANSPTASE"/>
</dbReference>
<dbReference type="Gene3D" id="3.60.20.40">
    <property type="match status" value="1"/>
</dbReference>
<evidence type="ECO:0000256" key="1">
    <source>
        <dbReference type="ARBA" id="ARBA00023315"/>
    </source>
</evidence>
<keyword evidence="2" id="KW-0378">Hydrolase</keyword>
<accession>A0A3B0YM57</accession>
<sequence length="567" mass="61782">MLSRFVMVLIMSLVFVNSHAQNLKANTNSIPATHAVASAHPLATKAGIDILKAGGNAFDAAVAVSAVLAVVEPYSSGLGGGGFWLIYRKRDGFTTMIDGREKAPAAASRNMYLDKNQKVITGKSVDTVLGAGIPGEPAALVHLSKKYGRLRLSQVLAPAIKVARQGFKVDKVYFRLASFRHRVLLKSQSAAKIFLIKGQVPAIGSIIKQPDLARTLRAIARKGNKGFYQGSIARKMVRSVRKAGGIWTLQDLKNYRVIERKPIVGYYKHYKITSAAPPSSGGVALIQMLNILQYYKLDKLSAWRKIHVIVEAMRRAYRDRAEYLGDSDYVKVPVLQLTSQQHAKKLKSSIRRWRATPSSKLKQVNALPKESHHTTHFSVIDAEGNRVAATLSINYPFGSGFVAKGTGILLNDEMDDFSSKPGTPNVYGLVGAEANAVRGGKRPLSSMSPTFVESNDKVMIVGTPGGSRIITMVLQAILGHAQGLSAKQIVAGKRFHHQYLPDQIQFEPGILTTKLLKKLTGYKHTIKPLKADYGNMQIIIWDKKLNTVTAASDPRGVGSAVVNKPGK</sequence>
<dbReference type="InterPro" id="IPR051792">
    <property type="entry name" value="GGT_bact"/>
</dbReference>
<keyword evidence="2" id="KW-0808">Transferase</keyword>
<reference evidence="2" key="1">
    <citation type="submission" date="2018-06" db="EMBL/GenBank/DDBJ databases">
        <authorList>
            <person name="Zhirakovskaya E."/>
        </authorList>
    </citation>
    <scope>NUCLEOTIDE SEQUENCE</scope>
</reference>
<dbReference type="NCBIfam" id="TIGR00066">
    <property type="entry name" value="g_glut_trans"/>
    <property type="match status" value="1"/>
</dbReference>
<dbReference type="InterPro" id="IPR043138">
    <property type="entry name" value="GGT_lsub"/>
</dbReference>
<dbReference type="EMBL" id="UOFL01000111">
    <property type="protein sequence ID" value="VAW76637.1"/>
    <property type="molecule type" value="Genomic_DNA"/>
</dbReference>
<dbReference type="Pfam" id="PF01019">
    <property type="entry name" value="G_glu_transpept"/>
    <property type="match status" value="1"/>
</dbReference>
<dbReference type="PANTHER" id="PTHR43199:SF6">
    <property type="entry name" value="GLUTATHIONE HYDROLASE PROENZYME"/>
    <property type="match status" value="1"/>
</dbReference>
<dbReference type="InterPro" id="IPR000101">
    <property type="entry name" value="GGT_peptidase"/>
</dbReference>
<dbReference type="GO" id="GO:0036374">
    <property type="term" value="F:glutathione hydrolase activity"/>
    <property type="evidence" value="ECO:0007669"/>
    <property type="project" value="UniProtKB-EC"/>
</dbReference>